<feature type="compositionally biased region" description="Low complexity" evidence="2">
    <location>
        <begin position="612"/>
        <end position="624"/>
    </location>
</feature>
<feature type="region of interest" description="Disordered" evidence="2">
    <location>
        <begin position="154"/>
        <end position="174"/>
    </location>
</feature>
<feature type="region of interest" description="Disordered" evidence="2">
    <location>
        <begin position="353"/>
        <end position="406"/>
    </location>
</feature>
<evidence type="ECO:0000313" key="4">
    <source>
        <dbReference type="EMBL" id="KAJ7772708.1"/>
    </source>
</evidence>
<feature type="compositionally biased region" description="Polar residues" evidence="2">
    <location>
        <begin position="673"/>
        <end position="683"/>
    </location>
</feature>
<dbReference type="PROSITE" id="PS50071">
    <property type="entry name" value="HOMEOBOX_2"/>
    <property type="match status" value="1"/>
</dbReference>
<evidence type="ECO:0000259" key="3">
    <source>
        <dbReference type="PROSITE" id="PS50071"/>
    </source>
</evidence>
<feature type="compositionally biased region" description="Polar residues" evidence="2">
    <location>
        <begin position="579"/>
        <end position="596"/>
    </location>
</feature>
<name>A0AAD7JY20_9AGAR</name>
<dbReference type="Proteomes" id="UP001215280">
    <property type="component" value="Unassembled WGS sequence"/>
</dbReference>
<feature type="compositionally biased region" description="Pro residues" evidence="2">
    <location>
        <begin position="493"/>
        <end position="504"/>
    </location>
</feature>
<organism evidence="4 5">
    <name type="scientific">Mycena maculata</name>
    <dbReference type="NCBI Taxonomy" id="230809"/>
    <lineage>
        <taxon>Eukaryota</taxon>
        <taxon>Fungi</taxon>
        <taxon>Dikarya</taxon>
        <taxon>Basidiomycota</taxon>
        <taxon>Agaricomycotina</taxon>
        <taxon>Agaricomycetes</taxon>
        <taxon>Agaricomycetidae</taxon>
        <taxon>Agaricales</taxon>
        <taxon>Marasmiineae</taxon>
        <taxon>Mycenaceae</taxon>
        <taxon>Mycena</taxon>
    </lineage>
</organism>
<feature type="compositionally biased region" description="Low complexity" evidence="2">
    <location>
        <begin position="379"/>
        <end position="402"/>
    </location>
</feature>
<feature type="region of interest" description="Disordered" evidence="2">
    <location>
        <begin position="551"/>
        <end position="747"/>
    </location>
</feature>
<dbReference type="GO" id="GO:0003677">
    <property type="term" value="F:DNA binding"/>
    <property type="evidence" value="ECO:0007669"/>
    <property type="project" value="UniProtKB-UniRule"/>
</dbReference>
<feature type="domain" description="Homeobox" evidence="3">
    <location>
        <begin position="63"/>
        <end position="98"/>
    </location>
</feature>
<dbReference type="AlphaFoldDB" id="A0AAD7JY20"/>
<proteinExistence type="predicted"/>
<feature type="region of interest" description="Disordered" evidence="2">
    <location>
        <begin position="755"/>
        <end position="774"/>
    </location>
</feature>
<feature type="DNA-binding region" description="Homeobox" evidence="1">
    <location>
        <begin position="65"/>
        <end position="99"/>
    </location>
</feature>
<keyword evidence="1" id="KW-0238">DNA-binding</keyword>
<feature type="compositionally biased region" description="Basic residues" evidence="2">
    <location>
        <begin position="368"/>
        <end position="378"/>
    </location>
</feature>
<accession>A0AAD7JY20</accession>
<feature type="region of interest" description="Disordered" evidence="2">
    <location>
        <begin position="203"/>
        <end position="225"/>
    </location>
</feature>
<evidence type="ECO:0000313" key="5">
    <source>
        <dbReference type="Proteomes" id="UP001215280"/>
    </source>
</evidence>
<comment type="subcellular location">
    <subcellularLocation>
        <location evidence="1">Nucleus</location>
    </subcellularLocation>
</comment>
<feature type="compositionally biased region" description="Low complexity" evidence="2">
    <location>
        <begin position="353"/>
        <end position="362"/>
    </location>
</feature>
<feature type="compositionally biased region" description="Basic and acidic residues" evidence="2">
    <location>
        <begin position="700"/>
        <end position="721"/>
    </location>
</feature>
<sequence>MAPKPWANAAEDAYLRLQVPDYLRRQAQKKLELFWGPMEEGFFARFSEQARLGLPRPDDPNARRLTEEERARVRAAIDTRKGQLKNWFRNQRKKIRKAVAGQKNVPASLAKALLKKTPAKRKRAHHPRELFEKRHKEEIADALAARGWGKLNEAARAEKRSQSDAQETREVQEKHVKLTRKERMTLRNEVVGAIWAAASKEERDEMEAEAKREVKEAHEKRKEKTVANVDKAPEAYQQAIDALDGLYDEVHSITQDNAGWVGMSLVGGPTPRLAGDLSYKVFCVGTTDQGNSFQEACANFESDIADRFQLFLKRVYPFSVRNARAIQATDEAPVGEPSNGSPDVTACPLEIETPPEIETPLEVVTKRQPPKRIPKPKKTQTPAATTHPGGASSVSSSPDAPVLPTTHLSAGEHIFPSLSTPSTSTLMTAGDVGSTGLSFAAAPEAASENAFQEMDDNPFMTNGADDAWLGVGEGNSCNFTGTSMGMVYSRPLSSPPPASAPPALSPTERFGGSPGHVSGHIGLARRRDNPSELEEEVVGHWSFGPLRTSPLLSPPRQLPQLAVGPIGAPATATPPPPSQIRTATATRTESDVSQSRPAAANPTRANVPQSRPPLAKAAPPNAAPVDDVPQSRPATTTQRPAGGATALTDATNQGLATQELVPQPRGRGRPRKNQSGENATATSAPVGEPVPTEAAAARESAAKRAEERKQAEDEATRRGWTEIDNPGQSGRAVTMNTQQQKGRRNPHQAIEDELVARTKQASEPNDGRKRKAKAEQAALVAPWKSQEVVSKVPFTTYLQDALSEISKAMELLNQPTERSCCSTSRSF</sequence>
<keyword evidence="1" id="KW-0371">Homeobox</keyword>
<gene>
    <name evidence="4" type="ORF">DFH07DRAFT_767998</name>
</gene>
<protein>
    <recommendedName>
        <fullName evidence="3">Homeobox domain-containing protein</fullName>
    </recommendedName>
</protein>
<feature type="region of interest" description="Disordered" evidence="2">
    <location>
        <begin position="492"/>
        <end position="531"/>
    </location>
</feature>
<keyword evidence="5" id="KW-1185">Reference proteome</keyword>
<evidence type="ECO:0000256" key="1">
    <source>
        <dbReference type="PROSITE-ProRule" id="PRU00108"/>
    </source>
</evidence>
<dbReference type="InterPro" id="IPR001356">
    <property type="entry name" value="HD"/>
</dbReference>
<keyword evidence="1" id="KW-0539">Nucleus</keyword>
<reference evidence="4" key="1">
    <citation type="submission" date="2023-03" db="EMBL/GenBank/DDBJ databases">
        <title>Massive genome expansion in bonnet fungi (Mycena s.s.) driven by repeated elements and novel gene families across ecological guilds.</title>
        <authorList>
            <consortium name="Lawrence Berkeley National Laboratory"/>
            <person name="Harder C.B."/>
            <person name="Miyauchi S."/>
            <person name="Viragh M."/>
            <person name="Kuo A."/>
            <person name="Thoen E."/>
            <person name="Andreopoulos B."/>
            <person name="Lu D."/>
            <person name="Skrede I."/>
            <person name="Drula E."/>
            <person name="Henrissat B."/>
            <person name="Morin E."/>
            <person name="Kohler A."/>
            <person name="Barry K."/>
            <person name="LaButti K."/>
            <person name="Morin E."/>
            <person name="Salamov A."/>
            <person name="Lipzen A."/>
            <person name="Mereny Z."/>
            <person name="Hegedus B."/>
            <person name="Baldrian P."/>
            <person name="Stursova M."/>
            <person name="Weitz H."/>
            <person name="Taylor A."/>
            <person name="Grigoriev I.V."/>
            <person name="Nagy L.G."/>
            <person name="Martin F."/>
            <person name="Kauserud H."/>
        </authorList>
    </citation>
    <scope>NUCLEOTIDE SEQUENCE</scope>
    <source>
        <strain evidence="4">CBHHK188m</strain>
    </source>
</reference>
<comment type="caution">
    <text evidence="4">The sequence shown here is derived from an EMBL/GenBank/DDBJ whole genome shotgun (WGS) entry which is preliminary data.</text>
</comment>
<dbReference type="EMBL" id="JARJLG010000019">
    <property type="protein sequence ID" value="KAJ7772708.1"/>
    <property type="molecule type" value="Genomic_DNA"/>
</dbReference>
<evidence type="ECO:0000256" key="2">
    <source>
        <dbReference type="SAM" id="MobiDB-lite"/>
    </source>
</evidence>
<dbReference type="GO" id="GO:0005634">
    <property type="term" value="C:nucleus"/>
    <property type="evidence" value="ECO:0007669"/>
    <property type="project" value="UniProtKB-SubCell"/>
</dbReference>